<gene>
    <name evidence="1" type="ORF">LTR36_004834</name>
</gene>
<reference evidence="1 2" key="1">
    <citation type="submission" date="2021-11" db="EMBL/GenBank/DDBJ databases">
        <title>Black yeast isolated from Biological Soil Crust.</title>
        <authorList>
            <person name="Kurbessoian T."/>
        </authorList>
    </citation>
    <scope>NUCLEOTIDE SEQUENCE [LARGE SCALE GENOMIC DNA]</scope>
    <source>
        <strain evidence="1 2">CCFEE 5522</strain>
    </source>
</reference>
<dbReference type="AlphaFoldDB" id="A0AAV9JFH2"/>
<evidence type="ECO:0000313" key="1">
    <source>
        <dbReference type="EMBL" id="KAK4543801.1"/>
    </source>
</evidence>
<dbReference type="EMBL" id="JAVFHQ010000029">
    <property type="protein sequence ID" value="KAK4543801.1"/>
    <property type="molecule type" value="Genomic_DNA"/>
</dbReference>
<comment type="caution">
    <text evidence="1">The sequence shown here is derived from an EMBL/GenBank/DDBJ whole genome shotgun (WGS) entry which is preliminary data.</text>
</comment>
<proteinExistence type="predicted"/>
<evidence type="ECO:0000313" key="2">
    <source>
        <dbReference type="Proteomes" id="UP001324427"/>
    </source>
</evidence>
<accession>A0AAV9JFH2</accession>
<protein>
    <submittedName>
        <fullName evidence="1">Uncharacterized protein</fullName>
    </submittedName>
</protein>
<organism evidence="1 2">
    <name type="scientific">Oleoguttula mirabilis</name>
    <dbReference type="NCBI Taxonomy" id="1507867"/>
    <lineage>
        <taxon>Eukaryota</taxon>
        <taxon>Fungi</taxon>
        <taxon>Dikarya</taxon>
        <taxon>Ascomycota</taxon>
        <taxon>Pezizomycotina</taxon>
        <taxon>Dothideomycetes</taxon>
        <taxon>Dothideomycetidae</taxon>
        <taxon>Mycosphaerellales</taxon>
        <taxon>Teratosphaeriaceae</taxon>
        <taxon>Oleoguttula</taxon>
    </lineage>
</organism>
<sequence>MSKTGQQTSTDVRLHVLGRVWHKHSCLATIAKVLRVMGIAEFLRKTGLEVGIITTIREDTEHGQQSTTALREYAITAELYGEGISGTSGAGLVTSAFLGSESKLEDDVMKLPLALSMTAVATEMSMAAVKPRKT</sequence>
<dbReference type="Proteomes" id="UP001324427">
    <property type="component" value="Unassembled WGS sequence"/>
</dbReference>
<name>A0AAV9JFH2_9PEZI</name>
<keyword evidence="2" id="KW-1185">Reference proteome</keyword>